<dbReference type="Proteomes" id="UP001528672">
    <property type="component" value="Unassembled WGS sequence"/>
</dbReference>
<protein>
    <recommendedName>
        <fullName evidence="4">DUF4156 domain-containing protein</fullName>
    </recommendedName>
</protein>
<sequence length="140" mass="14573">MKKALVCMLSVVMLAGCAITNETSVVVGQVRPATTPERVKLYTKPPAKYEDVALVSADAAHDFMAKQELMNISIAKLKTEAAKVGANGILLDNVGDLALGSSGIAVAQPLGRKGAAMAWGSSSHRTGKQASGMAIYVIEE</sequence>
<dbReference type="RefSeq" id="WP_273926998.1">
    <property type="nucleotide sequence ID" value="NZ_JAQSIO010000004.1"/>
</dbReference>
<feature type="chain" id="PRO_5046743412" description="DUF4156 domain-containing protein" evidence="1">
    <location>
        <begin position="19"/>
        <end position="140"/>
    </location>
</feature>
<evidence type="ECO:0000313" key="2">
    <source>
        <dbReference type="EMBL" id="MDD0815313.1"/>
    </source>
</evidence>
<dbReference type="EMBL" id="JAQSIO010000004">
    <property type="protein sequence ID" value="MDD0815313.1"/>
    <property type="molecule type" value="Genomic_DNA"/>
</dbReference>
<comment type="caution">
    <text evidence="2">The sequence shown here is derived from an EMBL/GenBank/DDBJ whole genome shotgun (WGS) entry which is preliminary data.</text>
</comment>
<gene>
    <name evidence="2" type="ORF">PSQ39_11785</name>
</gene>
<name>A0ABT5MFF8_9BURK</name>
<keyword evidence="3" id="KW-1185">Reference proteome</keyword>
<evidence type="ECO:0000313" key="3">
    <source>
        <dbReference type="Proteomes" id="UP001528672"/>
    </source>
</evidence>
<organism evidence="2 3">
    <name type="scientific">Curvibacter microcysteis</name>
    <dbReference type="NCBI Taxonomy" id="3026419"/>
    <lineage>
        <taxon>Bacteria</taxon>
        <taxon>Pseudomonadati</taxon>
        <taxon>Pseudomonadota</taxon>
        <taxon>Betaproteobacteria</taxon>
        <taxon>Burkholderiales</taxon>
        <taxon>Comamonadaceae</taxon>
        <taxon>Curvibacter</taxon>
    </lineage>
</organism>
<keyword evidence="1" id="KW-0732">Signal</keyword>
<feature type="signal peptide" evidence="1">
    <location>
        <begin position="1"/>
        <end position="18"/>
    </location>
</feature>
<evidence type="ECO:0008006" key="4">
    <source>
        <dbReference type="Google" id="ProtNLM"/>
    </source>
</evidence>
<dbReference type="PROSITE" id="PS51257">
    <property type="entry name" value="PROKAR_LIPOPROTEIN"/>
    <property type="match status" value="1"/>
</dbReference>
<proteinExistence type="predicted"/>
<reference evidence="2 3" key="1">
    <citation type="submission" date="2023-02" db="EMBL/GenBank/DDBJ databases">
        <title>Bacterial whole genome sequence for Curvibacter sp. HBC28.</title>
        <authorList>
            <person name="Le V."/>
            <person name="Ko S.-R."/>
            <person name="Ahn C.-Y."/>
            <person name="Oh H.-M."/>
        </authorList>
    </citation>
    <scope>NUCLEOTIDE SEQUENCE [LARGE SCALE GENOMIC DNA]</scope>
    <source>
        <strain evidence="2 3">HBC28</strain>
    </source>
</reference>
<evidence type="ECO:0000256" key="1">
    <source>
        <dbReference type="SAM" id="SignalP"/>
    </source>
</evidence>
<accession>A0ABT5MFF8</accession>